<gene>
    <name evidence="2" type="ORF">NCTC10437_00192</name>
</gene>
<sequence>MTNDERSQPDSADAEAPTGVTEPLAHADTPADAAAADERPSRWQALREPARRHPVGATVGAAAAGLLIGFVGGQVVDAHPMLSLTVGSTPTPGGVAQAPVPPPPGGDRGPGSLPWGPPSPGGPGGPGGPWGPGGPGPAGPPPPPGHDHDQGPGPGGPGSAGPPPRPGDRGPDGGPAGPPAGAPAPPGVDDAPAPPPGPGRGEAAPTAPSAPLPAERGA</sequence>
<feature type="compositionally biased region" description="Pro residues" evidence="1">
    <location>
        <begin position="132"/>
        <end position="144"/>
    </location>
</feature>
<reference evidence="2 3" key="1">
    <citation type="submission" date="2018-12" db="EMBL/GenBank/DDBJ databases">
        <authorList>
            <consortium name="Pathogen Informatics"/>
        </authorList>
    </citation>
    <scope>NUCLEOTIDE SEQUENCE [LARGE SCALE GENOMIC DNA]</scope>
    <source>
        <strain evidence="2 3">NCTC10437</strain>
    </source>
</reference>
<dbReference type="AlphaFoldDB" id="A0A448IF21"/>
<dbReference type="Proteomes" id="UP000279306">
    <property type="component" value="Chromosome"/>
</dbReference>
<feature type="region of interest" description="Disordered" evidence="1">
    <location>
        <begin position="83"/>
        <end position="218"/>
    </location>
</feature>
<accession>A0A448IF21</accession>
<dbReference type="RefSeq" id="WP_197724164.1">
    <property type="nucleotide sequence ID" value="NZ_LR134356.1"/>
</dbReference>
<feature type="compositionally biased region" description="Low complexity" evidence="1">
    <location>
        <begin position="201"/>
        <end position="218"/>
    </location>
</feature>
<dbReference type="EMBL" id="LR134356">
    <property type="protein sequence ID" value="VEG51086.1"/>
    <property type="molecule type" value="Genomic_DNA"/>
</dbReference>
<name>A0A448IF21_MYCAU</name>
<evidence type="ECO:0000313" key="3">
    <source>
        <dbReference type="Proteomes" id="UP000279306"/>
    </source>
</evidence>
<feature type="compositionally biased region" description="Pro residues" evidence="1">
    <location>
        <begin position="176"/>
        <end position="198"/>
    </location>
</feature>
<dbReference type="KEGG" id="mauu:NCTC10437_00192"/>
<organism evidence="2 3">
    <name type="scientific">Mycolicibacterium aurum</name>
    <name type="common">Mycobacterium aurum</name>
    <dbReference type="NCBI Taxonomy" id="1791"/>
    <lineage>
        <taxon>Bacteria</taxon>
        <taxon>Bacillati</taxon>
        <taxon>Actinomycetota</taxon>
        <taxon>Actinomycetes</taxon>
        <taxon>Mycobacteriales</taxon>
        <taxon>Mycobacteriaceae</taxon>
        <taxon>Mycolicibacterium</taxon>
    </lineage>
</organism>
<feature type="region of interest" description="Disordered" evidence="1">
    <location>
        <begin position="1"/>
        <end position="41"/>
    </location>
</feature>
<evidence type="ECO:0000313" key="2">
    <source>
        <dbReference type="EMBL" id="VEG51086.1"/>
    </source>
</evidence>
<protein>
    <submittedName>
        <fullName evidence="2">Uncharacterized protein</fullName>
    </submittedName>
</protein>
<proteinExistence type="predicted"/>
<keyword evidence="3" id="KW-1185">Reference proteome</keyword>
<evidence type="ECO:0000256" key="1">
    <source>
        <dbReference type="SAM" id="MobiDB-lite"/>
    </source>
</evidence>